<dbReference type="AlphaFoldDB" id="M3Z2T4"/>
<reference evidence="1" key="1">
    <citation type="submission" date="2024-06" db="UniProtKB">
        <authorList>
            <consortium name="Ensembl"/>
        </authorList>
    </citation>
    <scope>IDENTIFICATION</scope>
</reference>
<evidence type="ECO:0000313" key="1">
    <source>
        <dbReference type="Ensembl" id="ENSMPUP00000017896.1"/>
    </source>
</evidence>
<protein>
    <submittedName>
        <fullName evidence="1">Uncharacterized protein</fullName>
    </submittedName>
</protein>
<dbReference type="HOGENOM" id="CLU_2235696_0_0_1"/>
<name>M3Z2T4_MUSPF</name>
<dbReference type="EMBL" id="AEYP01085955">
    <property type="status" value="NOT_ANNOTATED_CDS"/>
    <property type="molecule type" value="Genomic_DNA"/>
</dbReference>
<accession>M3Z2T4</accession>
<organism evidence="1">
    <name type="scientific">Mustela putorius furo</name>
    <name type="common">European domestic ferret</name>
    <name type="synonym">Mustela furo</name>
    <dbReference type="NCBI Taxonomy" id="9669"/>
    <lineage>
        <taxon>Eukaryota</taxon>
        <taxon>Metazoa</taxon>
        <taxon>Chordata</taxon>
        <taxon>Craniata</taxon>
        <taxon>Vertebrata</taxon>
        <taxon>Euteleostomi</taxon>
        <taxon>Mammalia</taxon>
        <taxon>Eutheria</taxon>
        <taxon>Laurasiatheria</taxon>
        <taxon>Carnivora</taxon>
        <taxon>Caniformia</taxon>
        <taxon>Musteloidea</taxon>
        <taxon>Mustelidae</taxon>
        <taxon>Mustelinae</taxon>
        <taxon>Mustela</taxon>
    </lineage>
</organism>
<dbReference type="InParanoid" id="M3Z2T4"/>
<sequence>MELNSKQGCLHAEPVLLASTLCYLPCRETSHISLGLFLTPRRSTAKTTGPVVLRAWTAEKAKVASRKEHEESVSQALGQQSLFDTGLQTNYKFTLISNVREKLII</sequence>
<proteinExistence type="predicted"/>
<dbReference type="Ensembl" id="ENSMPUT00000018157.1">
    <property type="protein sequence ID" value="ENSMPUP00000017896.1"/>
    <property type="gene ID" value="ENSMPUG00000018007.1"/>
</dbReference>